<dbReference type="TCDB" id="3.E.2.1.2">
    <property type="family name" value="the photosynthetic reaction center (prc) family"/>
</dbReference>
<dbReference type="InterPro" id="IPR002361">
    <property type="entry name" value="Antenna_alpha_CS"/>
</dbReference>
<evidence type="ECO:0007829" key="18">
    <source>
        <dbReference type="PDB" id="4V8K"/>
    </source>
</evidence>
<dbReference type="InterPro" id="IPR000066">
    <property type="entry name" value="Antenna_a/b"/>
</dbReference>
<evidence type="ECO:0000256" key="13">
    <source>
        <dbReference type="ARBA" id="ARBA00023243"/>
    </source>
</evidence>
<evidence type="ECO:0007829" key="19">
    <source>
        <dbReference type="PDB" id="5B5M"/>
    </source>
</evidence>
<dbReference type="Pfam" id="PF00556">
    <property type="entry name" value="LHC"/>
    <property type="match status" value="1"/>
</dbReference>
<evidence type="ECO:0007829" key="21">
    <source>
        <dbReference type="PDB" id="5Y5S"/>
    </source>
</evidence>
<dbReference type="PDBsum" id="3WMM"/>
<feature type="transmembrane region" description="Helical" evidence="14">
    <location>
        <begin position="20"/>
        <end position="39"/>
    </location>
</feature>
<feature type="binding site" evidence="17">
    <location>
        <position position="50"/>
    </location>
    <ligand>
        <name>Ca(2+)</name>
        <dbReference type="ChEBI" id="CHEBI:29108"/>
    </ligand>
</feature>
<evidence type="ECO:0007829" key="23">
    <source>
        <dbReference type="PDB" id="8JC8"/>
    </source>
</evidence>
<dbReference type="GO" id="GO:0042314">
    <property type="term" value="F:bacteriochlorophyll binding"/>
    <property type="evidence" value="ECO:0007669"/>
    <property type="project" value="UniProtKB-KW"/>
</dbReference>
<dbReference type="EMDB" id="EMD-36154"/>
<evidence type="ECO:0000256" key="6">
    <source>
        <dbReference type="ARBA" id="ARBA00022692"/>
    </source>
</evidence>
<sequence>MFTMNANLYKIWLILDPRRVLVSIVAFQIVLGLLIHMIVLSTDLNWLDDNIPVSYQALGKK</sequence>
<evidence type="ECO:0000256" key="2">
    <source>
        <dbReference type="ARBA" id="ARBA00004401"/>
    </source>
</evidence>
<evidence type="ECO:0000256" key="7">
    <source>
        <dbReference type="ARBA" id="ARBA00022723"/>
    </source>
</evidence>
<comment type="function">
    <text evidence="1">Antenna complexes are light-harvesting systems, which transfer the excitation energy to the reaction centers.</text>
</comment>
<dbReference type="GO" id="GO:0046872">
    <property type="term" value="F:metal ion binding"/>
    <property type="evidence" value="ECO:0007669"/>
    <property type="project" value="UniProtKB-KW"/>
</dbReference>
<reference evidence="22" key="5">
    <citation type="journal article" date="2021" name="Nat. Commun.">
        <title>Crystal structure of a photosynthetic LH1-RC in complex with its electron donor HiPIP.</title>
        <authorList>
            <person name="Kawakami T."/>
            <person name="Yu L.J."/>
            <person name="Liang T."/>
            <person name="Okazaki K."/>
            <person name="Madigan M.T."/>
            <person name="Kimura Y."/>
            <person name="Wang-Otomo Z.Y."/>
        </authorList>
    </citation>
    <scope>X-RAY CRYSTALLOGRAPHY (2.89 ANGSTROMS) IN COMPLEX WITH CA(2+) AND BACTERIOCHLOROPHYLL A</scope>
</reference>
<dbReference type="IntAct" id="D2Z0P2">
    <property type="interactions" value="1"/>
</dbReference>
<evidence type="ECO:0000256" key="11">
    <source>
        <dbReference type="ARBA" id="ARBA00022991"/>
    </source>
</evidence>
<keyword evidence="13" id="KW-0437">Light-harvesting polypeptide</keyword>
<reference evidence="23 24" key="6">
    <citation type="journal article" date="2024" name="Biochim Biophys Acta Bioenerg">
        <title>Molecular structure and characterization of the Thermochromatium tepidum light-harvesting 1 photocomplex produced in a foreign host.</title>
        <authorList>
            <person name="Yan Y.H."/>
            <person name="Wang G.L."/>
            <person name="Yue X.Y."/>
            <person name="Ma F."/>
            <person name="Madigan M.T."/>
            <person name="Wang-Otomo Z.Y."/>
            <person name="Zou M.J."/>
            <person name="Yu L.J."/>
        </authorList>
    </citation>
    <scope>STRUCTURE BY ELECTRON MICROSCOPY (3.11 ANGSTROMS) OF 1-57 IN COMPLEX WITH CA(2+) AND BACTERIOCHLOROPHYLL A</scope>
</reference>
<dbReference type="Gene3D" id="4.10.220.20">
    <property type="entry name" value="Light-harvesting complex"/>
    <property type="match status" value="1"/>
</dbReference>
<reference evidence="16" key="1">
    <citation type="submission" date="2010-01" db="EMBL/GenBank/DDBJ databases">
        <title>Genes coding for the photosynthetic core complex of sulfur photosynthetic bacterium Thermchromatium tepidum.</title>
        <authorList>
            <person name="Sekine F."/>
            <person name="Wang Z.-Y."/>
        </authorList>
    </citation>
    <scope>NUCLEOTIDE SEQUENCE</scope>
</reference>
<dbReference type="SMR" id="D2Z0P2"/>
<keyword evidence="7 17" id="KW-0479">Metal-binding</keyword>
<feature type="binding site" evidence="17">
    <location>
        <position position="28"/>
    </location>
    <ligand>
        <name>bacteriochlorophyll a</name>
        <dbReference type="ChEBI" id="CHEBI:61720"/>
        <label>2</label>
    </ligand>
</feature>
<dbReference type="DIP" id="DIP-60695N"/>
<accession>D2Z0P2</accession>
<evidence type="ECO:0000256" key="3">
    <source>
        <dbReference type="ARBA" id="ARBA00022475"/>
    </source>
</evidence>
<evidence type="ECO:0007829" key="24">
    <source>
        <dbReference type="PDB" id="8JC9"/>
    </source>
</evidence>
<dbReference type="PDBsum" id="5B5M"/>
<dbReference type="InterPro" id="IPR018332">
    <property type="entry name" value="Antenna_alpha"/>
</dbReference>
<dbReference type="PDB" id="7C52">
    <property type="method" value="X-ray"/>
    <property type="resolution" value="2.89 A"/>
    <property type="chains" value="1/3/5/7/9/A/D/F/I/K/O/Q/S/U/W/Y=1-61"/>
</dbReference>
<feature type="domain" description="Antenna complex alpha/beta subunit" evidence="15">
    <location>
        <begin position="9"/>
        <end position="47"/>
    </location>
</feature>
<dbReference type="PDBsum" id="4V8K"/>
<keyword evidence="8" id="KW-0460">Magnesium</keyword>
<dbReference type="PDB" id="5B5M">
    <property type="method" value="X-ray"/>
    <property type="resolution" value="3.30 A"/>
    <property type="chains" value="1/3/5/7/9/A/AA/AC/AE/AG/AI/AK/D/F/I/K/O/Q/S/U/W/Y/d/f/h/j/l/m/p/r=1-61"/>
</dbReference>
<keyword evidence="17 18" id="KW-0106">Calcium</keyword>
<dbReference type="PDB" id="4V8K">
    <property type="method" value="X-ray"/>
    <property type="resolution" value="3.01 A"/>
    <property type="chains" value="A1/A3/A5/A7/A9/AA/AD/AF/AI/AK/AO/AQ/AS/AU/AW/AY/B1/B3/B5/B7/B9/BA/BD/BF/BI/BK/BO/BQ/BS/BU=1-61"/>
</dbReference>
<dbReference type="PDB" id="5B5N">
    <property type="method" value="X-ray"/>
    <property type="resolution" value="3.30 A"/>
    <property type="chains" value="1/3/5/7/9/A/AA/AC/AE/AG/AI/AK/D/F/I/K/O/Q/S/U/W/Y/d/f/h/j/l/m/p/r=1-61"/>
</dbReference>
<dbReference type="GO" id="GO:0030077">
    <property type="term" value="C:plasma membrane light-harvesting complex"/>
    <property type="evidence" value="ECO:0007669"/>
    <property type="project" value="InterPro"/>
</dbReference>
<dbReference type="PRINTS" id="PR00673">
    <property type="entry name" value="LIGHTHARVSTA"/>
</dbReference>
<dbReference type="AlphaFoldDB" id="D2Z0P2"/>
<dbReference type="SUPFAM" id="SSF56918">
    <property type="entry name" value="Light-harvesting complex subunits"/>
    <property type="match status" value="1"/>
</dbReference>
<feature type="binding site" evidence="18">
    <location>
        <position position="46"/>
    </location>
    <ligand>
        <name>bacteriochlorophyll a</name>
        <dbReference type="ChEBI" id="CHEBI:61720"/>
        <label>1</label>
    </ligand>
</feature>
<name>D2Z0P2_THETI</name>
<evidence type="ECO:0000256" key="10">
    <source>
        <dbReference type="ARBA" id="ARBA00022989"/>
    </source>
</evidence>
<dbReference type="PDB" id="3WMM">
    <property type="method" value="X-ray"/>
    <property type="resolution" value="3.01 A"/>
    <property type="chains" value="1/3/5/7/9/A/D/F/I/K/O/Q/S/U/W/Y=1-61"/>
</dbReference>
<dbReference type="EvolutionaryTrace" id="D2Z0P2"/>
<feature type="binding site" evidence="19">
    <location>
        <position position="36"/>
    </location>
    <ligand>
        <name>bacteriochlorophyll a</name>
        <dbReference type="ChEBI" id="CHEBI:61720"/>
        <label>3</label>
    </ligand>
</feature>
<protein>
    <submittedName>
        <fullName evidence="16">LH1 alpha polypeptide</fullName>
    </submittedName>
</protein>
<reference evidence="19 20" key="3">
    <citation type="journal article" date="2016" name="Biochemistry">
        <title>Structural Basis for the Unusual Q&lt;sub&gt;y&lt;/sub&gt; Red-Shift and Enhanced Thermostability of the LH1 Complex from Thermochromatium tepidum.</title>
        <authorList>
            <person name="Yu L.J."/>
            <person name="Kawakami T."/>
            <person name="Kimura Y."/>
            <person name="Wang-Otomo Z.Y."/>
        </authorList>
    </citation>
    <scope>X-RAY CRYSTALLOGRAPHY (3.30 ANGSTROMS) IN COMPLEX WITH BACTERIOCHLOROPHYLL A</scope>
</reference>
<evidence type="ECO:0000256" key="4">
    <source>
        <dbReference type="ARBA" id="ARBA00022494"/>
    </source>
</evidence>
<keyword evidence="6 14" id="KW-0812">Transmembrane</keyword>
<feature type="binding site" evidence="17 18">
    <location>
        <position position="49"/>
    </location>
    <ligand>
        <name>Ca(2+)</name>
        <dbReference type="ChEBI" id="CHEBI:29108"/>
    </ligand>
</feature>
<keyword evidence="17 18" id="KW-0002">3D-structure</keyword>
<keyword evidence="3" id="KW-1003">Cell membrane</keyword>
<dbReference type="GO" id="GO:0019866">
    <property type="term" value="C:organelle inner membrane"/>
    <property type="evidence" value="ECO:0007669"/>
    <property type="project" value="InterPro"/>
</dbReference>
<gene>
    <name evidence="16" type="primary">pufA</name>
</gene>
<dbReference type="PDBsum" id="5Y5S"/>
<dbReference type="PDBsum" id="5B5N"/>
<keyword evidence="10 14" id="KW-1133">Transmembrane helix</keyword>
<evidence type="ECO:0007829" key="22">
    <source>
        <dbReference type="PDB" id="7C52"/>
    </source>
</evidence>
<evidence type="ECO:0000256" key="8">
    <source>
        <dbReference type="ARBA" id="ARBA00022842"/>
    </source>
</evidence>
<dbReference type="PDB" id="8JC8">
    <property type="method" value="EM"/>
    <property type="resolution" value="3.11 A"/>
    <property type="chains" value="1/3/5/7/A/D/F/I/K/O/Q/S/U/W/Y=1-57"/>
</dbReference>
<comment type="subcellular location">
    <subcellularLocation>
        <location evidence="2">Cell membrane</location>
        <topology evidence="2">Single-pass type II membrane protein</topology>
    </subcellularLocation>
</comment>
<feature type="binding site" evidence="17 19">
    <location>
        <position position="46"/>
    </location>
    <ligand>
        <name>bacteriochlorophyll a</name>
        <dbReference type="ChEBI" id="CHEBI:61720"/>
        <label>6</label>
    </ligand>
</feature>
<feature type="binding site" evidence="17 18">
    <location>
        <position position="51"/>
    </location>
    <ligand>
        <name>Ca(2+)</name>
        <dbReference type="ChEBI" id="CHEBI:29108"/>
    </ligand>
</feature>
<proteinExistence type="evidence at protein level"/>
<organism evidence="16">
    <name type="scientific">Thermochromatium tepidum</name>
    <name type="common">Chromatium tepidum</name>
    <dbReference type="NCBI Taxonomy" id="1050"/>
    <lineage>
        <taxon>Bacteria</taxon>
        <taxon>Pseudomonadati</taxon>
        <taxon>Pseudomonadota</taxon>
        <taxon>Gammaproteobacteria</taxon>
        <taxon>Chromatiales</taxon>
        <taxon>Chromatiaceae</taxon>
        <taxon>Thermochromatium</taxon>
    </lineage>
</organism>
<keyword evidence="9" id="KW-0076">Bacteriochlorophyll</keyword>
<dbReference type="GO" id="GO:0019684">
    <property type="term" value="P:photosynthesis, light reaction"/>
    <property type="evidence" value="ECO:0007669"/>
    <property type="project" value="InterPro"/>
</dbReference>
<keyword evidence="11" id="KW-0157">Chromophore</keyword>
<dbReference type="PDB" id="8JC9">
    <property type="method" value="EM"/>
    <property type="resolution" value="3.32 A"/>
    <property type="chains" value="1/3/5/7/A/D/F/I/K/O/Q/S/U/Y=1-61"/>
</dbReference>
<evidence type="ECO:0000259" key="15">
    <source>
        <dbReference type="Pfam" id="PF00556"/>
    </source>
</evidence>
<dbReference type="NCBIfam" id="NF040861">
    <property type="entry name" value="pufA_517_ASD"/>
    <property type="match status" value="1"/>
</dbReference>
<dbReference type="EMDB" id="EMD-36151"/>
<evidence type="ECO:0000256" key="14">
    <source>
        <dbReference type="SAM" id="Phobius"/>
    </source>
</evidence>
<evidence type="ECO:0000256" key="12">
    <source>
        <dbReference type="ARBA" id="ARBA00023136"/>
    </source>
</evidence>
<feature type="binding site" evidence="17 18">
    <location>
        <position position="46"/>
    </location>
    <ligand>
        <name>Ca(2+)</name>
        <dbReference type="ChEBI" id="CHEBI:29108"/>
    </ligand>
</feature>
<evidence type="ECO:0000256" key="5">
    <source>
        <dbReference type="ARBA" id="ARBA00022549"/>
    </source>
</evidence>
<feature type="binding site" evidence="17 19">
    <location>
        <position position="36"/>
    </location>
    <ligand>
        <name>bacteriochlorophyll a</name>
        <dbReference type="ChEBI" id="CHEBI:61720"/>
        <label>6</label>
        <note>axial binding residue</note>
    </ligand>
    <ligandPart>
        <name>Mg</name>
        <dbReference type="ChEBI" id="CHEBI:25107"/>
    </ligandPart>
</feature>
<feature type="binding site" evidence="19">
    <location>
        <position position="28"/>
    </location>
    <ligand>
        <name>bacteriochlorophyll a</name>
        <dbReference type="ChEBI" id="CHEBI:61720"/>
        <label>3</label>
    </ligand>
</feature>
<reference evidence="21" key="4">
    <citation type="journal article" date="2018" name="Nature">
        <title>Structure of photosynthetic LH1-RC supercomplex at 1.9 A resolution.</title>
        <authorList>
            <person name="Yu L.J."/>
            <person name="Suga M."/>
            <person name="Wang-Otomo Z.Y."/>
            <person name="Shen J.R."/>
        </authorList>
    </citation>
    <scope>X-RAY CRYSTALLOGRAPHY (1.90 ANGSTROMS) IN COMPLEX WITH CA(2+) AND BACTERIOCHLOROPHYLL A</scope>
</reference>
<evidence type="ECO:0000256" key="9">
    <source>
        <dbReference type="ARBA" id="ARBA00022956"/>
    </source>
</evidence>
<reference evidence="17 18" key="2">
    <citation type="journal article" date="2014" name="Nature">
        <title>Structure of the LH1-RC complex from Thermochromatium tepidum at 3.0A.</title>
        <authorList>
            <person name="Niwa S."/>
            <person name="Yu L.J."/>
            <person name="Takeda K."/>
            <person name="Hirano Y."/>
            <person name="Kawakami T."/>
            <person name="Wang-Otomo Z.Y."/>
            <person name="Miki K."/>
        </authorList>
    </citation>
    <scope>X-RAY CRYSTALLOGRAPHY (3.01 ANGSTROMS) IN COMPLEX WITH CA(2+) AND BACTERIOCHLOROPHYLL A</scope>
</reference>
<evidence type="ECO:0000313" key="16">
    <source>
        <dbReference type="EMBL" id="BAI67781.1"/>
    </source>
</evidence>
<evidence type="ECO:0007829" key="20">
    <source>
        <dbReference type="PDB" id="5B5N"/>
    </source>
</evidence>
<keyword evidence="4" id="KW-0148">Chlorophyll</keyword>
<dbReference type="GO" id="GO:0005886">
    <property type="term" value="C:plasma membrane"/>
    <property type="evidence" value="ECO:0007669"/>
    <property type="project" value="UniProtKB-SubCell"/>
</dbReference>
<keyword evidence="12 14" id="KW-0472">Membrane</keyword>
<evidence type="ECO:0007829" key="17">
    <source>
        <dbReference type="PDB" id="3WMM"/>
    </source>
</evidence>
<dbReference type="EMBL" id="AB543090">
    <property type="protein sequence ID" value="BAI67781.1"/>
    <property type="molecule type" value="Genomic_DNA"/>
</dbReference>
<dbReference type="PROSITE" id="PS00968">
    <property type="entry name" value="ANTENNA_COMP_ALPHA"/>
    <property type="match status" value="1"/>
</dbReference>
<feature type="binding site" evidence="18">
    <location>
        <position position="36"/>
    </location>
    <ligand>
        <name>bacteriochlorophyll a</name>
        <dbReference type="ChEBI" id="CHEBI:61720"/>
        <label>1</label>
        <note>axial binding residue</note>
    </ligand>
    <ligandPart>
        <name>Mg</name>
        <dbReference type="ChEBI" id="CHEBI:25107"/>
    </ligandPart>
</feature>
<keyword evidence="5" id="KW-0042">Antenna complex</keyword>
<dbReference type="PDB" id="5Y5S">
    <property type="method" value="X-ray"/>
    <property type="resolution" value="1.90 A"/>
    <property type="chains" value="1/3/5/7/9/A/D/F/I/K/O/Q/S/U/W/Y=1-61"/>
</dbReference>
<dbReference type="InterPro" id="IPR035889">
    <property type="entry name" value="Light-harvesting_complex"/>
</dbReference>
<evidence type="ECO:0000256" key="1">
    <source>
        <dbReference type="ARBA" id="ARBA00002455"/>
    </source>
</evidence>